<dbReference type="PANTHER" id="PTHR11439:SF473">
    <property type="entry name" value="REVERSE TRANSCRIPTASE TY1_COPIA-TYPE DOMAIN-CONTAINING PROTEIN"/>
    <property type="match status" value="1"/>
</dbReference>
<sequence length="270" mass="30875">MDVNNAFLQGDLFEEVYMDLPQGFHKQGEYKSSYDQSLFTKRASNDVVIVLVYVDDILITGSNEELIEETKTTLHNKFKVKDLGHLRYFLGIEVLRSQSEILLNKRKYTLELLVDIGLSGSKPATTPLEMNLKLTTIECDTHMGRFDDEQLKDIVSYQKLVGKLLYLTITRPDISFAVQILSQFMQQPKLSHWNAALRLIRYIKGSSGQGILLKKGSYIRKLEAYCDSDWAACPNTRRAVTRYAIKLGDSLISWKPKKQPNISRNTVEAE</sequence>
<dbReference type="PANTHER" id="PTHR11439">
    <property type="entry name" value="GAG-POL-RELATED RETROTRANSPOSON"/>
    <property type="match status" value="1"/>
</dbReference>
<dbReference type="SUPFAM" id="SSF56672">
    <property type="entry name" value="DNA/RNA polymerases"/>
    <property type="match status" value="1"/>
</dbReference>
<evidence type="ECO:0000259" key="1">
    <source>
        <dbReference type="Pfam" id="PF07727"/>
    </source>
</evidence>
<gene>
    <name evidence="2" type="primary">LOC107776559</name>
</gene>
<dbReference type="OrthoDB" id="414945at2759"/>
<dbReference type="Pfam" id="PF07727">
    <property type="entry name" value="RVT_2"/>
    <property type="match status" value="1"/>
</dbReference>
<name>A0A1S3YI85_TOBAC</name>
<accession>A0A1S3YI85</accession>
<dbReference type="STRING" id="4097.A0A1S3YI85"/>
<dbReference type="InterPro" id="IPR043502">
    <property type="entry name" value="DNA/RNA_pol_sf"/>
</dbReference>
<proteinExistence type="predicted"/>
<evidence type="ECO:0000313" key="2">
    <source>
        <dbReference type="RefSeq" id="XP_016451961.1"/>
    </source>
</evidence>
<dbReference type="InterPro" id="IPR013103">
    <property type="entry name" value="RVT_2"/>
</dbReference>
<dbReference type="AlphaFoldDB" id="A0A1S3YI85"/>
<feature type="domain" description="Reverse transcriptase Ty1/copia-type" evidence="1">
    <location>
        <begin position="35"/>
        <end position="129"/>
    </location>
</feature>
<protein>
    <submittedName>
        <fullName evidence="2">Uncharacterized mitochondrial protein AtMg00810-like</fullName>
    </submittedName>
</protein>
<dbReference type="KEGG" id="nta:107776559"/>
<dbReference type="RefSeq" id="XP_016451961.1">
    <property type="nucleotide sequence ID" value="XM_016596475.1"/>
</dbReference>
<reference evidence="2" key="1">
    <citation type="submission" date="2025-08" db="UniProtKB">
        <authorList>
            <consortium name="RefSeq"/>
        </authorList>
    </citation>
    <scope>IDENTIFICATION</scope>
</reference>
<dbReference type="CDD" id="cd09272">
    <property type="entry name" value="RNase_HI_RT_Ty1"/>
    <property type="match status" value="1"/>
</dbReference>
<dbReference type="PaxDb" id="4097-A0A1S3YI85"/>
<organism evidence="2">
    <name type="scientific">Nicotiana tabacum</name>
    <name type="common">Common tobacco</name>
    <dbReference type="NCBI Taxonomy" id="4097"/>
    <lineage>
        <taxon>Eukaryota</taxon>
        <taxon>Viridiplantae</taxon>
        <taxon>Streptophyta</taxon>
        <taxon>Embryophyta</taxon>
        <taxon>Tracheophyta</taxon>
        <taxon>Spermatophyta</taxon>
        <taxon>Magnoliopsida</taxon>
        <taxon>eudicotyledons</taxon>
        <taxon>Gunneridae</taxon>
        <taxon>Pentapetalae</taxon>
        <taxon>asterids</taxon>
        <taxon>lamiids</taxon>
        <taxon>Solanales</taxon>
        <taxon>Solanaceae</taxon>
        <taxon>Nicotianoideae</taxon>
        <taxon>Nicotianeae</taxon>
        <taxon>Nicotiana</taxon>
    </lineage>
</organism>